<dbReference type="SMR" id="A0A0F6B868"/>
<dbReference type="GO" id="GO:0006528">
    <property type="term" value="P:asparagine metabolic process"/>
    <property type="evidence" value="ECO:0007669"/>
    <property type="project" value="InterPro"/>
</dbReference>
<name>A0A0F6B868_SALT1</name>
<dbReference type="KEGG" id="seo:STM14_4328"/>
<dbReference type="InterPro" id="IPR036152">
    <property type="entry name" value="Asp/glu_Ase-like_sf"/>
</dbReference>
<dbReference type="AlphaFoldDB" id="A0A0F6B868"/>
<feature type="active site" evidence="5">
    <location>
        <position position="35"/>
    </location>
</feature>
<evidence type="ECO:0000259" key="10">
    <source>
        <dbReference type="Pfam" id="PF17763"/>
    </source>
</evidence>
<feature type="binding site" evidence="4">
    <location>
        <begin position="115"/>
        <end position="116"/>
    </location>
    <ligand>
        <name>substrate</name>
    </ligand>
</feature>
<dbReference type="InterPro" id="IPR004550">
    <property type="entry name" value="AsnASE_II"/>
</dbReference>
<dbReference type="PRINTS" id="PR00139">
    <property type="entry name" value="ASNGLNASE"/>
</dbReference>
<dbReference type="PANTHER" id="PTHR11707">
    <property type="entry name" value="L-ASPARAGINASE"/>
    <property type="match status" value="1"/>
</dbReference>
<reference evidence="11 12" key="1">
    <citation type="journal article" date="2010" name="J. Bacteriol.">
        <title>Short-term signatures of evolutionary change in the Salmonella enterica serovar typhimurium 14028 genome.</title>
        <authorList>
            <person name="Jarvik T."/>
            <person name="Smillie C."/>
            <person name="Groisman E.A."/>
            <person name="Ochman H."/>
        </authorList>
    </citation>
    <scope>NUCLEOTIDE SEQUENCE [LARGE SCALE GENOMIC DNA]</scope>
    <source>
        <strain evidence="12">14028s / SGSC 2262</strain>
    </source>
</reference>
<dbReference type="PANTHER" id="PTHR11707:SF28">
    <property type="entry name" value="60 KDA LYSOPHOSPHOLIPASE"/>
    <property type="match status" value="1"/>
</dbReference>
<feature type="domain" description="L-asparaginase N-terminal" evidence="9">
    <location>
        <begin position="26"/>
        <end position="218"/>
    </location>
</feature>
<dbReference type="Gene3D" id="3.40.50.1170">
    <property type="entry name" value="L-asparaginase, N-terminal domain"/>
    <property type="match status" value="1"/>
</dbReference>
<evidence type="ECO:0000256" key="4">
    <source>
        <dbReference type="PIRSR" id="PIRSR001220-2"/>
    </source>
</evidence>
<dbReference type="InterPro" id="IPR040919">
    <property type="entry name" value="Asparaginase_C"/>
</dbReference>
<dbReference type="InterPro" id="IPR020827">
    <property type="entry name" value="Asparaginase/glutaminase_AS1"/>
</dbReference>
<evidence type="ECO:0000256" key="8">
    <source>
        <dbReference type="SAM" id="SignalP"/>
    </source>
</evidence>
<accession>A0A0F6B868</accession>
<dbReference type="InterPro" id="IPR027474">
    <property type="entry name" value="L-asparaginase_N"/>
</dbReference>
<sequence length="347" mass="36934">MKIRVFMATVLLLISHCVFSTTSLPHIVILATGGTIAGTAANNTQTAGYKSGELGVQTLINAVPEMNNIARVDGEQVANIGSENMTSDIILKLSQKVNALLARDDVDGVVITHGTDTLDETAYFLNLTVKSDKPVVFTAAMRPASAISADGAMNLLEAVTVAADPNAKGRGVMVVLNDRIGSARFVTKTNATTLDTFKAPEEGYLGVIVNGQPQFETRVEKIHTLRSVFDVRNIKKLPNVVIIYGYQDDPEYMYDAAIAHHADGIIYAGTGAGSVSVRSDAGIKKAEKAGIIVVRASRTGNGVVPLDKGQPGLVSDSLNPAKARVLLMTALTQTRNPELIQSYFSTY</sequence>
<proteinExistence type="inferred from homology"/>
<feature type="domain" description="Asparaginase/glutaminase C-terminal" evidence="10">
    <location>
        <begin position="239"/>
        <end position="344"/>
    </location>
</feature>
<organism evidence="11 12">
    <name type="scientific">Salmonella typhimurium (strain 14028s / SGSC 2262)</name>
    <dbReference type="NCBI Taxonomy" id="588858"/>
    <lineage>
        <taxon>Bacteria</taxon>
        <taxon>Pseudomonadati</taxon>
        <taxon>Pseudomonadota</taxon>
        <taxon>Gammaproteobacteria</taxon>
        <taxon>Enterobacterales</taxon>
        <taxon>Enterobacteriaceae</taxon>
        <taxon>Salmonella</taxon>
    </lineage>
</organism>
<dbReference type="CDD" id="cd08964">
    <property type="entry name" value="L-asparaginase_II"/>
    <property type="match status" value="1"/>
</dbReference>
<evidence type="ECO:0000256" key="1">
    <source>
        <dbReference type="ARBA" id="ARBA00010518"/>
    </source>
</evidence>
<dbReference type="FunFam" id="3.40.50.1170:FF:000001">
    <property type="entry name" value="L-asparaginase 2"/>
    <property type="match status" value="1"/>
</dbReference>
<dbReference type="RefSeq" id="WP_000702755.1">
    <property type="nucleotide sequence ID" value="NC_016856.1"/>
</dbReference>
<dbReference type="Proteomes" id="UP000002695">
    <property type="component" value="Chromosome"/>
</dbReference>
<dbReference type="InterPro" id="IPR027475">
    <property type="entry name" value="Asparaginase/glutaminase_AS2"/>
</dbReference>
<dbReference type="PATRIC" id="fig|588858.6.peg.3956"/>
<protein>
    <submittedName>
        <fullName evidence="11">L-asparaginase</fullName>
    </submittedName>
</protein>
<dbReference type="InterPro" id="IPR027473">
    <property type="entry name" value="L-asparaginase_C"/>
</dbReference>
<dbReference type="BioCyc" id="SENT588858:STM14_RS19045-MONOMER"/>
<dbReference type="SMART" id="SM00870">
    <property type="entry name" value="Asparaginase"/>
    <property type="match status" value="1"/>
</dbReference>
<comment type="similarity">
    <text evidence="1 7">Belongs to the asparaginase 1 family.</text>
</comment>
<dbReference type="InterPro" id="IPR006034">
    <property type="entry name" value="Asparaginase/glutaminase-like"/>
</dbReference>
<dbReference type="PROSITE" id="PS00917">
    <property type="entry name" value="ASN_GLN_ASE_2"/>
    <property type="match status" value="1"/>
</dbReference>
<dbReference type="Gene3D" id="3.40.50.40">
    <property type="match status" value="1"/>
</dbReference>
<keyword evidence="2" id="KW-0378">Hydrolase</keyword>
<feature type="active site" evidence="6">
    <location>
        <position position="115"/>
    </location>
</feature>
<evidence type="ECO:0000256" key="2">
    <source>
        <dbReference type="ARBA" id="ARBA00022801"/>
    </source>
</evidence>
<evidence type="ECO:0000256" key="3">
    <source>
        <dbReference type="PIRSR" id="PIRSR001220-1"/>
    </source>
</evidence>
<evidence type="ECO:0000259" key="9">
    <source>
        <dbReference type="Pfam" id="PF00710"/>
    </source>
</evidence>
<evidence type="ECO:0000313" key="12">
    <source>
        <dbReference type="Proteomes" id="UP000002695"/>
    </source>
</evidence>
<feature type="active site" description="O-isoaspartyl threonine intermediate" evidence="3">
    <location>
        <position position="35"/>
    </location>
</feature>
<dbReference type="Pfam" id="PF17763">
    <property type="entry name" value="Asparaginase_C"/>
    <property type="match status" value="1"/>
</dbReference>
<dbReference type="PIRSF" id="PIRSF500176">
    <property type="entry name" value="L_ASNase"/>
    <property type="match status" value="1"/>
</dbReference>
<feature type="signal peptide" evidence="8">
    <location>
        <begin position="1"/>
        <end position="20"/>
    </location>
</feature>
<dbReference type="Pfam" id="PF00710">
    <property type="entry name" value="Asparaginase"/>
    <property type="match status" value="1"/>
</dbReference>
<dbReference type="SUPFAM" id="SSF53774">
    <property type="entry name" value="Glutaminase/Asparaginase"/>
    <property type="match status" value="1"/>
</dbReference>
<dbReference type="InterPro" id="IPR037152">
    <property type="entry name" value="L-asparaginase_N_sf"/>
</dbReference>
<gene>
    <name evidence="11" type="ordered locus">STM14_4328</name>
</gene>
<feature type="binding site" evidence="4">
    <location>
        <position position="82"/>
    </location>
    <ligand>
        <name>substrate</name>
    </ligand>
</feature>
<dbReference type="FunFam" id="3.40.50.40:FF:000004">
    <property type="entry name" value="Type II asparaginase"/>
    <property type="match status" value="1"/>
</dbReference>
<evidence type="ECO:0000256" key="7">
    <source>
        <dbReference type="RuleBase" id="RU004456"/>
    </source>
</evidence>
<dbReference type="EMBL" id="CP001363">
    <property type="protein sequence ID" value="ACY90716.1"/>
    <property type="molecule type" value="Genomic_DNA"/>
</dbReference>
<keyword evidence="8" id="KW-0732">Signal</keyword>
<dbReference type="SFLD" id="SFLDS00057">
    <property type="entry name" value="Glutaminase/Asparaginase"/>
    <property type="match status" value="1"/>
</dbReference>
<dbReference type="GO" id="GO:0004067">
    <property type="term" value="F:asparaginase activity"/>
    <property type="evidence" value="ECO:0007669"/>
    <property type="project" value="UniProtKB-UniRule"/>
</dbReference>
<dbReference type="NCBIfam" id="TIGR00520">
    <property type="entry name" value="asnASE_II"/>
    <property type="match status" value="1"/>
</dbReference>
<dbReference type="PROSITE" id="PS00144">
    <property type="entry name" value="ASN_GLN_ASE_1"/>
    <property type="match status" value="1"/>
</dbReference>
<evidence type="ECO:0000313" key="11">
    <source>
        <dbReference type="EMBL" id="ACY90716.1"/>
    </source>
</evidence>
<dbReference type="HOGENOM" id="CLU_019134_1_2_6"/>
<feature type="chain" id="PRO_5002500418" evidence="8">
    <location>
        <begin position="21"/>
        <end position="347"/>
    </location>
</feature>
<evidence type="ECO:0000256" key="6">
    <source>
        <dbReference type="PROSITE-ProRule" id="PRU10100"/>
    </source>
</evidence>
<evidence type="ECO:0000256" key="5">
    <source>
        <dbReference type="PROSITE-ProRule" id="PRU10099"/>
    </source>
</evidence>
<dbReference type="PROSITE" id="PS51732">
    <property type="entry name" value="ASN_GLN_ASE_3"/>
    <property type="match status" value="1"/>
</dbReference>
<dbReference type="PIRSF" id="PIRSF001220">
    <property type="entry name" value="L-ASNase_gatD"/>
    <property type="match status" value="1"/>
</dbReference>
<keyword evidence="12" id="KW-1185">Reference proteome</keyword>